<dbReference type="EMBL" id="FOVD01000002">
    <property type="protein sequence ID" value="SFN26886.1"/>
    <property type="molecule type" value="Genomic_DNA"/>
</dbReference>
<accession>A0A1I4XMM9</accession>
<evidence type="ECO:0000259" key="2">
    <source>
        <dbReference type="Pfam" id="PF07675"/>
    </source>
</evidence>
<evidence type="ECO:0000313" key="5">
    <source>
        <dbReference type="Proteomes" id="UP000198769"/>
    </source>
</evidence>
<reference evidence="5" key="1">
    <citation type="submission" date="2016-10" db="EMBL/GenBank/DDBJ databases">
        <authorList>
            <person name="Varghese N."/>
            <person name="Submissions S."/>
        </authorList>
    </citation>
    <scope>NUCLEOTIDE SEQUENCE [LARGE SCALE GENOMIC DNA]</scope>
    <source>
        <strain evidence="5">DSM 25575</strain>
    </source>
</reference>
<gene>
    <name evidence="4" type="ORF">SAMN05421594_1953</name>
</gene>
<dbReference type="NCBIfam" id="NF038128">
    <property type="entry name" value="choice_anch_J"/>
    <property type="match status" value="1"/>
</dbReference>
<keyword evidence="5" id="KW-1185">Reference proteome</keyword>
<keyword evidence="1" id="KW-0732">Signal</keyword>
<evidence type="ECO:0000256" key="1">
    <source>
        <dbReference type="ARBA" id="ARBA00022729"/>
    </source>
</evidence>
<dbReference type="Pfam" id="PF07675">
    <property type="entry name" value="Cleaved_Adhesin"/>
    <property type="match status" value="1"/>
</dbReference>
<dbReference type="Gene3D" id="2.60.120.200">
    <property type="match status" value="1"/>
</dbReference>
<dbReference type="AlphaFoldDB" id="A0A1I4XMM9"/>
<sequence>MKKVLFFILGWPLLCFGQWTENFDSGSALPSGWAIINNGGVNSWEVGGSLNPQSGSNSVTIASETAAHNDYLITKAIPVQSGVSDKISFYVVSMVEFVPDNYEVLLSTTNQTAGAFTVVLQPSQQANDSWVKKTFNLSSYVGQTVYIAIHAVGANQGQLAVDTFAVNSATLSTSETSGVNKESVISPNPFSEALHISNSTHVKSVSVSDVSGRLVKNIDSPSSMLHLGDLKQGLYFVTMNMKDGSKQMIKAIKK</sequence>
<dbReference type="Proteomes" id="UP000198769">
    <property type="component" value="Unassembled WGS sequence"/>
</dbReference>
<dbReference type="RefSeq" id="WP_090024257.1">
    <property type="nucleotide sequence ID" value="NZ_FOVD01000002.1"/>
</dbReference>
<dbReference type="OrthoDB" id="951108at2"/>
<dbReference type="InterPro" id="IPR026444">
    <property type="entry name" value="Secre_tail"/>
</dbReference>
<feature type="domain" description="Secretion system C-terminal sorting" evidence="3">
    <location>
        <begin position="185"/>
        <end position="246"/>
    </location>
</feature>
<proteinExistence type="predicted"/>
<dbReference type="NCBIfam" id="TIGR04183">
    <property type="entry name" value="Por_Secre_tail"/>
    <property type="match status" value="1"/>
</dbReference>
<dbReference type="InterPro" id="IPR011628">
    <property type="entry name" value="Cleaved_adhesin"/>
</dbReference>
<feature type="domain" description="Cleaved adhesin" evidence="2">
    <location>
        <begin position="20"/>
        <end position="126"/>
    </location>
</feature>
<protein>
    <submittedName>
        <fullName evidence="4">Por secretion system C-terminal sorting domain-containing protein</fullName>
    </submittedName>
</protein>
<evidence type="ECO:0000313" key="4">
    <source>
        <dbReference type="EMBL" id="SFN26886.1"/>
    </source>
</evidence>
<evidence type="ECO:0000259" key="3">
    <source>
        <dbReference type="Pfam" id="PF18962"/>
    </source>
</evidence>
<dbReference type="Pfam" id="PF18962">
    <property type="entry name" value="Por_Secre_tail"/>
    <property type="match status" value="1"/>
</dbReference>
<name>A0A1I4XMM9_CHROL</name>
<organism evidence="4 5">
    <name type="scientific">Chryseobacterium oleae</name>
    <dbReference type="NCBI Taxonomy" id="491207"/>
    <lineage>
        <taxon>Bacteria</taxon>
        <taxon>Pseudomonadati</taxon>
        <taxon>Bacteroidota</taxon>
        <taxon>Flavobacteriia</taxon>
        <taxon>Flavobacteriales</taxon>
        <taxon>Weeksellaceae</taxon>
        <taxon>Chryseobacterium group</taxon>
        <taxon>Chryseobacterium</taxon>
    </lineage>
</organism>